<evidence type="ECO:0000313" key="2">
    <source>
        <dbReference type="Proteomes" id="UP000191901"/>
    </source>
</evidence>
<dbReference type="Gene3D" id="3.10.450.40">
    <property type="match status" value="1"/>
</dbReference>
<name>A0A1Z3HPV5_9CYAN</name>
<dbReference type="STRING" id="1641165.XM38_00560"/>
<keyword evidence="2" id="KW-1185">Reference proteome</keyword>
<reference evidence="1 2" key="1">
    <citation type="journal article" date="2016" name="Biochim. Biophys. Acta">
        <title>Characterization of red-shifted phycobilisomes isolated from the chlorophyll f-containing cyanobacterium Halomicronema hongdechloris.</title>
        <authorList>
            <person name="Li Y."/>
            <person name="Lin Y."/>
            <person name="Garvey C.J."/>
            <person name="Birch D."/>
            <person name="Corkery R.W."/>
            <person name="Loughlin P.C."/>
            <person name="Scheer H."/>
            <person name="Willows R.D."/>
            <person name="Chen M."/>
        </authorList>
    </citation>
    <scope>NUCLEOTIDE SEQUENCE [LARGE SCALE GENOMIC DNA]</scope>
    <source>
        <strain evidence="1 2">C2206</strain>
    </source>
</reference>
<protein>
    <recommendedName>
        <fullName evidence="3">IraD/Gp25-like domain-containing protein</fullName>
    </recommendedName>
</protein>
<proteinExistence type="predicted"/>
<evidence type="ECO:0000313" key="1">
    <source>
        <dbReference type="EMBL" id="ASC72325.1"/>
    </source>
</evidence>
<evidence type="ECO:0008006" key="3">
    <source>
        <dbReference type="Google" id="ProtNLM"/>
    </source>
</evidence>
<dbReference type="KEGG" id="hhg:XM38_032820"/>
<dbReference type="EMBL" id="CP021983">
    <property type="protein sequence ID" value="ASC72325.1"/>
    <property type="molecule type" value="Genomic_DNA"/>
</dbReference>
<organism evidence="1 2">
    <name type="scientific">Halomicronema hongdechloris C2206</name>
    <dbReference type="NCBI Taxonomy" id="1641165"/>
    <lineage>
        <taxon>Bacteria</taxon>
        <taxon>Bacillati</taxon>
        <taxon>Cyanobacteriota</taxon>
        <taxon>Cyanophyceae</taxon>
        <taxon>Nodosilineales</taxon>
        <taxon>Nodosilineaceae</taxon>
        <taxon>Halomicronema</taxon>
    </lineage>
</organism>
<dbReference type="Proteomes" id="UP000191901">
    <property type="component" value="Chromosome"/>
</dbReference>
<sequence>MTVPRERLFGSDLRLSDRAPGLDFVPSLRHDLDLAVGNDNIVQALILRLRIRQGELAPLGWPNYGSRLHELIGEANSPRTHARLMAYARAAIEADPRVLEIEAIAATVLPGERQVVRLQMEIQLIEQPHPLNLVHDIDLEAS</sequence>
<dbReference type="AlphaFoldDB" id="A0A1Z3HPV5"/>
<dbReference type="RefSeq" id="WP_088430331.1">
    <property type="nucleotide sequence ID" value="NZ_CP021983.2"/>
</dbReference>
<dbReference type="SUPFAM" id="SSF160719">
    <property type="entry name" value="gpW/gp25-like"/>
    <property type="match status" value="1"/>
</dbReference>
<accession>A0A1Z3HPV5</accession>
<dbReference type="OrthoDB" id="583246at2"/>
<gene>
    <name evidence="1" type="ORF">XM38_032820</name>
</gene>